<dbReference type="Proteomes" id="UP000317835">
    <property type="component" value="Chromosome"/>
</dbReference>
<proteinExistence type="predicted"/>
<evidence type="ECO:0000313" key="1">
    <source>
        <dbReference type="EMBL" id="QDV36504.1"/>
    </source>
</evidence>
<dbReference type="EMBL" id="CP036426">
    <property type="protein sequence ID" value="QDV36504.1"/>
    <property type="molecule type" value="Genomic_DNA"/>
</dbReference>
<dbReference type="KEGG" id="tpla:ElP_44300"/>
<name>A0A518H6T1_9BACT</name>
<evidence type="ECO:0008006" key="3">
    <source>
        <dbReference type="Google" id="ProtNLM"/>
    </source>
</evidence>
<protein>
    <recommendedName>
        <fullName evidence="3">DUF4126 domain-containing protein</fullName>
    </recommendedName>
</protein>
<reference evidence="1 2" key="1">
    <citation type="submission" date="2019-02" db="EMBL/GenBank/DDBJ databases">
        <title>Deep-cultivation of Planctomycetes and their phenomic and genomic characterization uncovers novel biology.</title>
        <authorList>
            <person name="Wiegand S."/>
            <person name="Jogler M."/>
            <person name="Boedeker C."/>
            <person name="Pinto D."/>
            <person name="Vollmers J."/>
            <person name="Rivas-Marin E."/>
            <person name="Kohn T."/>
            <person name="Peeters S.H."/>
            <person name="Heuer A."/>
            <person name="Rast P."/>
            <person name="Oberbeckmann S."/>
            <person name="Bunk B."/>
            <person name="Jeske O."/>
            <person name="Meyerdierks A."/>
            <person name="Storesund J.E."/>
            <person name="Kallscheuer N."/>
            <person name="Luecker S."/>
            <person name="Lage O.M."/>
            <person name="Pohl T."/>
            <person name="Merkel B.J."/>
            <person name="Hornburger P."/>
            <person name="Mueller R.-W."/>
            <person name="Bruemmer F."/>
            <person name="Labrenz M."/>
            <person name="Spormann A.M."/>
            <person name="Op den Camp H."/>
            <person name="Overmann J."/>
            <person name="Amann R."/>
            <person name="Jetten M.S.M."/>
            <person name="Mascher T."/>
            <person name="Medema M.H."/>
            <person name="Devos D.P."/>
            <person name="Kaster A.-K."/>
            <person name="Ovreas L."/>
            <person name="Rohde M."/>
            <person name="Galperin M.Y."/>
            <person name="Jogler C."/>
        </authorList>
    </citation>
    <scope>NUCLEOTIDE SEQUENCE [LARGE SCALE GENOMIC DNA]</scope>
    <source>
        <strain evidence="1 2">ElP</strain>
    </source>
</reference>
<evidence type="ECO:0000313" key="2">
    <source>
        <dbReference type="Proteomes" id="UP000317835"/>
    </source>
</evidence>
<gene>
    <name evidence="1" type="ORF">ElP_44300</name>
</gene>
<sequence length="179" mass="18707">MNHPNETTFGRAMLLAGVTGLRSALGPALVSASRRGPGREALALAAMAELVVDKLPFAPSRSSLPGLLPRVLAGYWVAQQVARDDHSRDPSIPLAGAAAAALTALIAPQLRWAIGRSFRVPDPVIGALEDALALYLGSLAAGLTEGDLRDLASDALGELRQGRVTPAFRQFGGRLLPSR</sequence>
<accession>A0A518H6T1</accession>
<dbReference type="AlphaFoldDB" id="A0A518H6T1"/>
<dbReference type="OrthoDB" id="9812409at2"/>
<organism evidence="1 2">
    <name type="scientific">Tautonia plasticadhaerens</name>
    <dbReference type="NCBI Taxonomy" id="2527974"/>
    <lineage>
        <taxon>Bacteria</taxon>
        <taxon>Pseudomonadati</taxon>
        <taxon>Planctomycetota</taxon>
        <taxon>Planctomycetia</taxon>
        <taxon>Isosphaerales</taxon>
        <taxon>Isosphaeraceae</taxon>
        <taxon>Tautonia</taxon>
    </lineage>
</organism>
<keyword evidence="2" id="KW-1185">Reference proteome</keyword>
<dbReference type="RefSeq" id="WP_145272862.1">
    <property type="nucleotide sequence ID" value="NZ_CP036426.1"/>
</dbReference>